<comment type="function">
    <text evidence="6">Component of a complex that catalyzes the oxidation of glycolate to glyoxylate.</text>
</comment>
<dbReference type="EMBL" id="JBHTBY010000010">
    <property type="protein sequence ID" value="MFC7321634.1"/>
    <property type="molecule type" value="Genomic_DNA"/>
</dbReference>
<dbReference type="Gene3D" id="1.10.1060.10">
    <property type="entry name" value="Alpha-helical ferredoxin"/>
    <property type="match status" value="1"/>
</dbReference>
<dbReference type="InterPro" id="IPR012257">
    <property type="entry name" value="Glc_ox_4Fe-4S"/>
</dbReference>
<evidence type="ECO:0000313" key="8">
    <source>
        <dbReference type="EMBL" id="MFC7321634.1"/>
    </source>
</evidence>
<sequence length="432" mass="48806">MSDLEALRKQVNYDQTFDCVQCGYCLPVCPTYETMKRETHSPRGRINLVKMAGEGKIKIADLKEPIEKCLGCMACTTICPTNVQYGRILEGAKEAIEQHEVKSGFQRKTEQFLFDRVFPSSRWMGTLGNAAWLYQKSGMRKLAQVTYLTSASPLNVSRFEKAVPDQPGPLERSLRKHRVRPDYKLRMTVAFFTGCVMDGVFFDTNQNTMELLRLSGAEVVVPRNQTCCGALHSHAGKSSSAEELAIRNMEAFDLEEIDYIVNNAGGCGAKMTEYPHLFERGTYWHEQAKDFSEKVRDISEVLVELDGLEFTEPVELTITYQPSCHMTHVQRVSEPPLLLLNQVRGLKLRPLKRPDFCCGSAGIYNLVNYDESMKILDVKMDDVKEKRPDAVITTNPGCLIQMRVGIERTGLEKKMEAMHLVDLLMEAGPVPK</sequence>
<dbReference type="InterPro" id="IPR004017">
    <property type="entry name" value="Cys_rich_dom"/>
</dbReference>
<dbReference type="EC" id="1.1.99.14" evidence="6"/>
<comment type="caution">
    <text evidence="8">The sequence shown here is derived from an EMBL/GenBank/DDBJ whole genome shotgun (WGS) entry which is preliminary data.</text>
</comment>
<feature type="domain" description="4Fe-4S ferredoxin-type" evidence="7">
    <location>
        <begin position="9"/>
        <end position="40"/>
    </location>
</feature>
<keyword evidence="2 6" id="KW-0479">Metal-binding</keyword>
<keyword evidence="1 6" id="KW-0004">4Fe-4S</keyword>
<dbReference type="InterPro" id="IPR017896">
    <property type="entry name" value="4Fe4S_Fe-S-bd"/>
</dbReference>
<keyword evidence="6" id="KW-0249">Electron transport</keyword>
<dbReference type="RefSeq" id="WP_289216880.1">
    <property type="nucleotide sequence ID" value="NZ_JAPVRC010000009.1"/>
</dbReference>
<comment type="catalytic activity">
    <reaction evidence="6">
        <text>(R)-lactate + A = pyruvate + AH2</text>
        <dbReference type="Rhea" id="RHEA:15089"/>
        <dbReference type="ChEBI" id="CHEBI:13193"/>
        <dbReference type="ChEBI" id="CHEBI:15361"/>
        <dbReference type="ChEBI" id="CHEBI:16004"/>
        <dbReference type="ChEBI" id="CHEBI:17499"/>
    </reaction>
</comment>
<feature type="domain" description="4Fe-4S ferredoxin-type" evidence="7">
    <location>
        <begin position="58"/>
        <end position="83"/>
    </location>
</feature>
<comment type="catalytic activity">
    <reaction evidence="6">
        <text>glycolate + A = glyoxylate + AH2</text>
        <dbReference type="Rhea" id="RHEA:21264"/>
        <dbReference type="ChEBI" id="CHEBI:13193"/>
        <dbReference type="ChEBI" id="CHEBI:17499"/>
        <dbReference type="ChEBI" id="CHEBI:29805"/>
        <dbReference type="ChEBI" id="CHEBI:36655"/>
        <dbReference type="EC" id="1.1.99.14"/>
    </reaction>
</comment>
<dbReference type="InterPro" id="IPR009051">
    <property type="entry name" value="Helical_ferredxn"/>
</dbReference>
<name>A0ABW2K4H7_9BACI</name>
<dbReference type="PANTHER" id="PTHR32479">
    <property type="entry name" value="GLYCOLATE OXIDASE IRON-SULFUR SUBUNIT"/>
    <property type="match status" value="1"/>
</dbReference>
<dbReference type="PROSITE" id="PS51379">
    <property type="entry name" value="4FE4S_FER_2"/>
    <property type="match status" value="2"/>
</dbReference>
<keyword evidence="6" id="KW-0813">Transport</keyword>
<dbReference type="Proteomes" id="UP001596494">
    <property type="component" value="Unassembled WGS sequence"/>
</dbReference>
<dbReference type="Pfam" id="PF02754">
    <property type="entry name" value="CCG"/>
    <property type="match status" value="2"/>
</dbReference>
<evidence type="ECO:0000256" key="4">
    <source>
        <dbReference type="ARBA" id="ARBA00023004"/>
    </source>
</evidence>
<keyword evidence="9" id="KW-1185">Reference proteome</keyword>
<evidence type="ECO:0000256" key="6">
    <source>
        <dbReference type="PIRNR" id="PIRNR000139"/>
    </source>
</evidence>
<proteinExistence type="predicted"/>
<keyword evidence="3" id="KW-0677">Repeat</keyword>
<accession>A0ABW2K4H7</accession>
<keyword evidence="5 6" id="KW-0411">Iron-sulfur</keyword>
<keyword evidence="4 6" id="KW-0408">Iron</keyword>
<comment type="cofactor">
    <cofactor evidence="6">
        <name>[4Fe-4S] cluster</name>
        <dbReference type="ChEBI" id="CHEBI:49883"/>
    </cofactor>
    <text evidence="6">Binds 2 [4Fe-4S] clusters.</text>
</comment>
<evidence type="ECO:0000259" key="7">
    <source>
        <dbReference type="PROSITE" id="PS51379"/>
    </source>
</evidence>
<dbReference type="PROSITE" id="PS00198">
    <property type="entry name" value="4FE4S_FER_1"/>
    <property type="match status" value="1"/>
</dbReference>
<dbReference type="InterPro" id="IPR017900">
    <property type="entry name" value="4Fe4S_Fe_S_CS"/>
</dbReference>
<reference evidence="9" key="1">
    <citation type="journal article" date="2019" name="Int. J. Syst. Evol. Microbiol.">
        <title>The Global Catalogue of Microorganisms (GCM) 10K type strain sequencing project: providing services to taxonomists for standard genome sequencing and annotation.</title>
        <authorList>
            <consortium name="The Broad Institute Genomics Platform"/>
            <consortium name="The Broad Institute Genome Sequencing Center for Infectious Disease"/>
            <person name="Wu L."/>
            <person name="Ma J."/>
        </authorList>
    </citation>
    <scope>NUCLEOTIDE SEQUENCE [LARGE SCALE GENOMIC DNA]</scope>
    <source>
        <strain evidence="9">CCUG 73951</strain>
    </source>
</reference>
<evidence type="ECO:0000256" key="5">
    <source>
        <dbReference type="ARBA" id="ARBA00023014"/>
    </source>
</evidence>
<evidence type="ECO:0000256" key="2">
    <source>
        <dbReference type="ARBA" id="ARBA00022723"/>
    </source>
</evidence>
<gene>
    <name evidence="8" type="ORF">ACFQMN_12180</name>
</gene>
<evidence type="ECO:0000313" key="9">
    <source>
        <dbReference type="Proteomes" id="UP001596494"/>
    </source>
</evidence>
<protein>
    <recommendedName>
        <fullName evidence="6">Glycolate oxidase iron-sulfur subunit</fullName>
        <ecNumber evidence="6">1.1.99.14</ecNumber>
    </recommendedName>
</protein>
<dbReference type="PIRSF" id="PIRSF000139">
    <property type="entry name" value="Glc_ox_4Fe-4S"/>
    <property type="match status" value="1"/>
</dbReference>
<evidence type="ECO:0000256" key="1">
    <source>
        <dbReference type="ARBA" id="ARBA00022485"/>
    </source>
</evidence>
<dbReference type="PANTHER" id="PTHR32479:SF17">
    <property type="entry name" value="GLYCOLATE OXIDASE IRON-SULFUR SUBUNIT"/>
    <property type="match status" value="1"/>
</dbReference>
<dbReference type="Pfam" id="PF13183">
    <property type="entry name" value="Fer4_8"/>
    <property type="match status" value="1"/>
</dbReference>
<dbReference type="SUPFAM" id="SSF54862">
    <property type="entry name" value="4Fe-4S ferredoxins"/>
    <property type="match status" value="1"/>
</dbReference>
<organism evidence="8 9">
    <name type="scientific">Halobacillus campisalis</name>
    <dbReference type="NCBI Taxonomy" id="435909"/>
    <lineage>
        <taxon>Bacteria</taxon>
        <taxon>Bacillati</taxon>
        <taxon>Bacillota</taxon>
        <taxon>Bacilli</taxon>
        <taxon>Bacillales</taxon>
        <taxon>Bacillaceae</taxon>
        <taxon>Halobacillus</taxon>
    </lineage>
</organism>
<evidence type="ECO:0000256" key="3">
    <source>
        <dbReference type="ARBA" id="ARBA00022737"/>
    </source>
</evidence>